<accession>K6X9Z0</accession>
<keyword evidence="1" id="KW-1133">Transmembrane helix</keyword>
<evidence type="ECO:0000256" key="1">
    <source>
        <dbReference type="SAM" id="Phobius"/>
    </source>
</evidence>
<keyword evidence="1" id="KW-0472">Membrane</keyword>
<keyword evidence="1" id="KW-0812">Transmembrane</keyword>
<dbReference type="AlphaFoldDB" id="K6X9Z0"/>
<comment type="caution">
    <text evidence="2">The sequence shown here is derived from an EMBL/GenBank/DDBJ whole genome shotgun (WGS) entry which is preliminary data.</text>
</comment>
<feature type="transmembrane region" description="Helical" evidence="1">
    <location>
        <begin position="12"/>
        <end position="32"/>
    </location>
</feature>
<keyword evidence="3" id="KW-1185">Reference proteome</keyword>
<evidence type="ECO:0000313" key="3">
    <source>
        <dbReference type="Proteomes" id="UP000006327"/>
    </source>
</evidence>
<gene>
    <name evidence="2" type="ORF">GARC_0452</name>
</gene>
<evidence type="ECO:0000313" key="2">
    <source>
        <dbReference type="EMBL" id="GAC17434.1"/>
    </source>
</evidence>
<dbReference type="STRING" id="493475.GARC_0452"/>
<name>K6X9Z0_9ALTE</name>
<dbReference type="Proteomes" id="UP000006327">
    <property type="component" value="Unassembled WGS sequence"/>
</dbReference>
<reference evidence="2 3" key="1">
    <citation type="journal article" date="2017" name="Antonie Van Leeuwenhoek">
        <title>Rhizobium rhizosphaerae sp. nov., a novel species isolated from rice rhizosphere.</title>
        <authorList>
            <person name="Zhao J.J."/>
            <person name="Zhang J."/>
            <person name="Zhang R.J."/>
            <person name="Zhang C.W."/>
            <person name="Yin H.Q."/>
            <person name="Zhang X.X."/>
        </authorList>
    </citation>
    <scope>NUCLEOTIDE SEQUENCE [LARGE SCALE GENOMIC DNA]</scope>
    <source>
        <strain evidence="2 3">BSs20135</strain>
    </source>
</reference>
<dbReference type="EMBL" id="BAEO01000007">
    <property type="protein sequence ID" value="GAC17434.1"/>
    <property type="molecule type" value="Genomic_DNA"/>
</dbReference>
<organism evidence="2 3">
    <name type="scientific">Paraglaciecola arctica BSs20135</name>
    <dbReference type="NCBI Taxonomy" id="493475"/>
    <lineage>
        <taxon>Bacteria</taxon>
        <taxon>Pseudomonadati</taxon>
        <taxon>Pseudomonadota</taxon>
        <taxon>Gammaproteobacteria</taxon>
        <taxon>Alteromonadales</taxon>
        <taxon>Alteromonadaceae</taxon>
        <taxon>Paraglaciecola</taxon>
    </lineage>
</organism>
<sequence>MNTAIDALLSAISAKIGAIIAILEVLDGMVYLDIRLVKKIF</sequence>
<protein>
    <submittedName>
        <fullName evidence="2">Uncharacterized protein</fullName>
    </submittedName>
</protein>
<proteinExistence type="predicted"/>